<keyword evidence="2" id="KW-1185">Reference proteome</keyword>
<evidence type="ECO:0000313" key="2">
    <source>
        <dbReference type="Proteomes" id="UP000031449"/>
    </source>
</evidence>
<dbReference type="KEGG" id="jeo:JMA_38010"/>
<geneLocation type="plasmid" evidence="2"/>
<gene>
    <name evidence="1" type="ORF">JMA_38010</name>
</gene>
<protein>
    <submittedName>
        <fullName evidence="1">Uncharacterized protein</fullName>
    </submittedName>
</protein>
<reference evidence="1 2" key="1">
    <citation type="submission" date="2014-08" db="EMBL/GenBank/DDBJ databases">
        <title>Complete genome of a marine bacteria Jeotgalibacillus malaysiensis.</title>
        <authorList>
            <person name="Yaakop A.S."/>
            <person name="Chan K.-G."/>
            <person name="Goh K.M."/>
        </authorList>
    </citation>
    <scope>NUCLEOTIDE SEQUENCE [LARGE SCALE GENOMIC DNA]</scope>
    <source>
        <strain evidence="1 2">D5</strain>
        <plasmid evidence="2">Plasmid</plasmid>
    </source>
</reference>
<dbReference type="EMBL" id="CP009417">
    <property type="protein sequence ID" value="AJD93119.1"/>
    <property type="molecule type" value="Genomic_DNA"/>
</dbReference>
<dbReference type="AlphaFoldDB" id="A0A0B5AYP4"/>
<proteinExistence type="predicted"/>
<sequence length="203" mass="23346">MKRDTEQLLGEFNTLETSDRAYKVDRFASVHGLGTFFFNGGYEEEHLVYSAVGFESPQLIGNEHYVVREKTERGYGGTLYIKREKNERIPTVKEGEPGILLEHIGKIALFNEHDTSSKEAFLASFDKQIDENPSEKQLELLQLFAECSKVVQLSYDGYAKVNTDGDIKWVKHHLVYSPEEALEEMKAIRRLHNEIKESKRKTS</sequence>
<keyword evidence="1" id="KW-0614">Plasmid</keyword>
<dbReference type="Proteomes" id="UP000031449">
    <property type="component" value="Plasmid unnamed"/>
</dbReference>
<name>A0A0B5AYP4_9BACL</name>
<dbReference type="BioCyc" id="JESP1508404:G14D9-13085-MONOMER"/>
<evidence type="ECO:0000313" key="1">
    <source>
        <dbReference type="EMBL" id="AJD93119.1"/>
    </source>
</evidence>
<organism evidence="1 2">
    <name type="scientific">Jeotgalibacillus malaysiensis</name>
    <dbReference type="NCBI Taxonomy" id="1508404"/>
    <lineage>
        <taxon>Bacteria</taxon>
        <taxon>Bacillati</taxon>
        <taxon>Bacillota</taxon>
        <taxon>Bacilli</taxon>
        <taxon>Bacillales</taxon>
        <taxon>Caryophanaceae</taxon>
        <taxon>Jeotgalibacillus</taxon>
    </lineage>
</organism>
<dbReference type="HOGENOM" id="CLU_1347416_0_0_9"/>
<accession>A0A0B5AYP4</accession>